<dbReference type="InterPro" id="IPR016154">
    <property type="entry name" value="Heat_shock_Hsp33_C"/>
</dbReference>
<keyword evidence="7" id="KW-1185">Reference proteome</keyword>
<keyword evidence="3" id="KW-1015">Disulfide bond</keyword>
<dbReference type="CDD" id="cd00498">
    <property type="entry name" value="Hsp33"/>
    <property type="match status" value="1"/>
</dbReference>
<proteinExistence type="predicted"/>
<gene>
    <name evidence="6" type="ORF">GCM10010923_22270</name>
</gene>
<dbReference type="PANTHER" id="PTHR30111">
    <property type="entry name" value="33 KDA CHAPERONIN"/>
    <property type="match status" value="1"/>
</dbReference>
<dbReference type="Gene3D" id="3.55.30.10">
    <property type="entry name" value="Hsp33 domain"/>
    <property type="match status" value="1"/>
</dbReference>
<dbReference type="RefSeq" id="WP_229658182.1">
    <property type="nucleotide sequence ID" value="NZ_BMID01000001.1"/>
</dbReference>
<keyword evidence="1" id="KW-0963">Cytoplasm</keyword>
<name>A0ABQ1FHY8_9SPHN</name>
<keyword evidence="5" id="KW-0676">Redox-active center</keyword>
<evidence type="ECO:0000313" key="7">
    <source>
        <dbReference type="Proteomes" id="UP000603317"/>
    </source>
</evidence>
<protein>
    <submittedName>
        <fullName evidence="6">33 kDa chaperonin</fullName>
    </submittedName>
</protein>
<dbReference type="SUPFAM" id="SSF118352">
    <property type="entry name" value="HSP33 redox switch-like"/>
    <property type="match status" value="1"/>
</dbReference>
<comment type="caution">
    <text evidence="6">The sequence shown here is derived from an EMBL/GenBank/DDBJ whole genome shotgun (WGS) entry which is preliminary data.</text>
</comment>
<dbReference type="Gene3D" id="3.90.1280.10">
    <property type="entry name" value="HSP33 redox switch-like"/>
    <property type="match status" value="1"/>
</dbReference>
<organism evidence="6 7">
    <name type="scientific">Blastomonas marina</name>
    <dbReference type="NCBI Taxonomy" id="1867408"/>
    <lineage>
        <taxon>Bacteria</taxon>
        <taxon>Pseudomonadati</taxon>
        <taxon>Pseudomonadota</taxon>
        <taxon>Alphaproteobacteria</taxon>
        <taxon>Sphingomonadales</taxon>
        <taxon>Sphingomonadaceae</taxon>
        <taxon>Blastomonas</taxon>
    </lineage>
</organism>
<dbReference type="PANTHER" id="PTHR30111:SF1">
    <property type="entry name" value="33 KDA CHAPERONIN"/>
    <property type="match status" value="1"/>
</dbReference>
<dbReference type="PIRSF" id="PIRSF005261">
    <property type="entry name" value="Heat_shock_Hsp33"/>
    <property type="match status" value="1"/>
</dbReference>
<dbReference type="SUPFAM" id="SSF64397">
    <property type="entry name" value="Hsp33 domain"/>
    <property type="match status" value="1"/>
</dbReference>
<keyword evidence="4" id="KW-0143">Chaperone</keyword>
<dbReference type="InterPro" id="IPR016153">
    <property type="entry name" value="Heat_shock_Hsp33_N"/>
</dbReference>
<evidence type="ECO:0000313" key="6">
    <source>
        <dbReference type="EMBL" id="GGA11204.1"/>
    </source>
</evidence>
<sequence>MSEIPENMLIENGETGFDRVLTFTIPERHARGRMVRLGPVLDTVLSAHAYPAPITHLLAEALTLVALMGSLLKGESDQLTMQAQTKDGAVALLVCDYRGGEVRGYVDHDPAAVAALGSNPSLAALFGEGFLAITFEVGKQRQRYQGIVPLEGDSLAEACESYFRQSEQLPTLIRVATRSGDQGCVAGGFLVQHLPEGEEGRERLHVRLDHPEWEHVAVMAGSLTHAELLDPQISQEALLWRLFHEEDEVRVEKGPALARGCRCTIEHYRTVLSRFPEDERAEMVGDDGAIGVDCAFCSKRFAIDPAEFG</sequence>
<evidence type="ECO:0000256" key="5">
    <source>
        <dbReference type="ARBA" id="ARBA00023284"/>
    </source>
</evidence>
<dbReference type="InterPro" id="IPR023212">
    <property type="entry name" value="Hsp33_helix_hairpin_bin_dom_sf"/>
</dbReference>
<dbReference type="InterPro" id="IPR000397">
    <property type="entry name" value="Heat_shock_Hsp33"/>
</dbReference>
<dbReference type="EMBL" id="BMID01000001">
    <property type="protein sequence ID" value="GGA11204.1"/>
    <property type="molecule type" value="Genomic_DNA"/>
</dbReference>
<accession>A0ABQ1FHY8</accession>
<evidence type="ECO:0000256" key="3">
    <source>
        <dbReference type="ARBA" id="ARBA00023157"/>
    </source>
</evidence>
<keyword evidence="2" id="KW-0862">Zinc</keyword>
<dbReference type="Gene3D" id="1.10.287.480">
    <property type="entry name" value="helix hairpin bin"/>
    <property type="match status" value="1"/>
</dbReference>
<dbReference type="Pfam" id="PF01430">
    <property type="entry name" value="HSP33"/>
    <property type="match status" value="1"/>
</dbReference>
<reference evidence="7" key="1">
    <citation type="journal article" date="2019" name="Int. J. Syst. Evol. Microbiol.">
        <title>The Global Catalogue of Microorganisms (GCM) 10K type strain sequencing project: providing services to taxonomists for standard genome sequencing and annotation.</title>
        <authorList>
            <consortium name="The Broad Institute Genomics Platform"/>
            <consortium name="The Broad Institute Genome Sequencing Center for Infectious Disease"/>
            <person name="Wu L."/>
            <person name="Ma J."/>
        </authorList>
    </citation>
    <scope>NUCLEOTIDE SEQUENCE [LARGE SCALE GENOMIC DNA]</scope>
    <source>
        <strain evidence="7">CGMCC 1.15297</strain>
    </source>
</reference>
<evidence type="ECO:0000256" key="1">
    <source>
        <dbReference type="ARBA" id="ARBA00022490"/>
    </source>
</evidence>
<evidence type="ECO:0000256" key="2">
    <source>
        <dbReference type="ARBA" id="ARBA00022833"/>
    </source>
</evidence>
<evidence type="ECO:0000256" key="4">
    <source>
        <dbReference type="ARBA" id="ARBA00023186"/>
    </source>
</evidence>
<dbReference type="Proteomes" id="UP000603317">
    <property type="component" value="Unassembled WGS sequence"/>
</dbReference>